<sequence>MRLCAIIVAMAGTVLIASETGIAQPPGGPRPKQKEKLGGPGAGGKGGKAAPKIEPATEPKVEPKAAAPKTAVPTLDERLFALYAVEDLINDMRRPRGFPELKTRVVYHRLVYDILRRHVEEKNEKEWRDPEFMAIFQVYDARLSAVSQGAKELYDSMDRSQAALKRKVDEAAVQALTTGLAYSFRSAVEGDSDAMVFLTGALAANEARAGKQPEVDALKKQLTEKLTKTVAGFKTLYADEMGTAAKNFQAGVEKSKWRDNDFVFRLPKGATSRNPFVEVWRAEAFCNGAAAVPVLVKQSEECARAAETVPSGAAFDPFRTIFLSVAGRLANKAAEKDLGAVGFPASAAAAPKSGALARDIWSNYLAVEKIDRNINDSVVRQAFLASAYAGNFDEAVKTVESRAGTQSNRAYPNRAPVYEPTASYSSNPVFWYDAARVASVAGKAPFAMKCLTIAVKEGFNDADAAKFCPDLERVRTDEKTKALFNNLFEKKGRR</sequence>
<proteinExistence type="predicted"/>
<keyword evidence="2" id="KW-0732">Signal</keyword>
<accession>A0ABS5C1T8</accession>
<reference evidence="3 4" key="1">
    <citation type="submission" date="2021-04" db="EMBL/GenBank/DDBJ databases">
        <authorList>
            <person name="Ivanova A."/>
        </authorList>
    </citation>
    <scope>NUCLEOTIDE SEQUENCE [LARGE SCALE GENOMIC DNA]</scope>
    <source>
        <strain evidence="3 4">G18</strain>
    </source>
</reference>
<dbReference type="EMBL" id="JAGKQQ010000001">
    <property type="protein sequence ID" value="MBP3959936.1"/>
    <property type="molecule type" value="Genomic_DNA"/>
</dbReference>
<feature type="region of interest" description="Disordered" evidence="1">
    <location>
        <begin position="20"/>
        <end position="69"/>
    </location>
</feature>
<evidence type="ECO:0000256" key="2">
    <source>
        <dbReference type="SAM" id="SignalP"/>
    </source>
</evidence>
<evidence type="ECO:0000256" key="1">
    <source>
        <dbReference type="SAM" id="MobiDB-lite"/>
    </source>
</evidence>
<gene>
    <name evidence="3" type="ORF">J8F10_32230</name>
</gene>
<dbReference type="RefSeq" id="WP_210660842.1">
    <property type="nucleotide sequence ID" value="NZ_JAGKQQ010000001.1"/>
</dbReference>
<feature type="compositionally biased region" description="Gly residues" evidence="1">
    <location>
        <begin position="38"/>
        <end position="47"/>
    </location>
</feature>
<dbReference type="Proteomes" id="UP000676565">
    <property type="component" value="Unassembled WGS sequence"/>
</dbReference>
<protein>
    <submittedName>
        <fullName evidence="3">Uncharacterized protein</fullName>
    </submittedName>
</protein>
<name>A0ABS5C1T8_9BACT</name>
<keyword evidence="4" id="KW-1185">Reference proteome</keyword>
<feature type="chain" id="PRO_5045954031" evidence="2">
    <location>
        <begin position="24"/>
        <end position="494"/>
    </location>
</feature>
<feature type="signal peptide" evidence="2">
    <location>
        <begin position="1"/>
        <end position="23"/>
    </location>
</feature>
<comment type="caution">
    <text evidence="3">The sequence shown here is derived from an EMBL/GenBank/DDBJ whole genome shotgun (WGS) entry which is preliminary data.</text>
</comment>
<evidence type="ECO:0000313" key="3">
    <source>
        <dbReference type="EMBL" id="MBP3959936.1"/>
    </source>
</evidence>
<evidence type="ECO:0000313" key="4">
    <source>
        <dbReference type="Proteomes" id="UP000676565"/>
    </source>
</evidence>
<organism evidence="3 4">
    <name type="scientific">Gemmata palustris</name>
    <dbReference type="NCBI Taxonomy" id="2822762"/>
    <lineage>
        <taxon>Bacteria</taxon>
        <taxon>Pseudomonadati</taxon>
        <taxon>Planctomycetota</taxon>
        <taxon>Planctomycetia</taxon>
        <taxon>Gemmatales</taxon>
        <taxon>Gemmataceae</taxon>
        <taxon>Gemmata</taxon>
    </lineage>
</organism>